<evidence type="ECO:0000256" key="1">
    <source>
        <dbReference type="ARBA" id="ARBA00004141"/>
    </source>
</evidence>
<feature type="transmembrane region" description="Helical" evidence="7">
    <location>
        <begin position="146"/>
        <end position="173"/>
    </location>
</feature>
<evidence type="ECO:0000313" key="9">
    <source>
        <dbReference type="EMBL" id="TRY90592.1"/>
    </source>
</evidence>
<keyword evidence="8" id="KW-0732">Signal</keyword>
<comment type="similarity">
    <text evidence="2">Belongs to the EI24 family.</text>
</comment>
<feature type="chain" id="PRO_5021698308" description="Etoposide-induced protein 2.4 homolog" evidence="8">
    <location>
        <begin position="16"/>
        <end position="365"/>
    </location>
</feature>
<dbReference type="Pfam" id="PF07264">
    <property type="entry name" value="EI24"/>
    <property type="match status" value="1"/>
</dbReference>
<dbReference type="Proteomes" id="UP000316079">
    <property type="component" value="Unassembled WGS sequence"/>
</dbReference>
<evidence type="ECO:0000256" key="4">
    <source>
        <dbReference type="ARBA" id="ARBA00022989"/>
    </source>
</evidence>
<feature type="region of interest" description="Disordered" evidence="6">
    <location>
        <begin position="337"/>
        <end position="365"/>
    </location>
</feature>
<accession>A0A553QKS1</accession>
<gene>
    <name evidence="9" type="ORF">DNTS_034639</name>
</gene>
<keyword evidence="5 7" id="KW-0472">Membrane</keyword>
<dbReference type="PANTHER" id="PTHR21389">
    <property type="entry name" value="P53 INDUCED PROTEIN"/>
    <property type="match status" value="1"/>
</dbReference>
<evidence type="ECO:0000313" key="10">
    <source>
        <dbReference type="Proteomes" id="UP000316079"/>
    </source>
</evidence>
<dbReference type="EMBL" id="SRMA01025838">
    <property type="protein sequence ID" value="TRY90592.1"/>
    <property type="molecule type" value="Genomic_DNA"/>
</dbReference>
<evidence type="ECO:0000256" key="5">
    <source>
        <dbReference type="ARBA" id="ARBA00023136"/>
    </source>
</evidence>
<feature type="signal peptide" evidence="8">
    <location>
        <begin position="1"/>
        <end position="15"/>
    </location>
</feature>
<dbReference type="GO" id="GO:0005783">
    <property type="term" value="C:endoplasmic reticulum"/>
    <property type="evidence" value="ECO:0007669"/>
    <property type="project" value="TreeGrafter"/>
</dbReference>
<dbReference type="InterPro" id="IPR059112">
    <property type="entry name" value="CysZ/EI24"/>
</dbReference>
<proteinExistence type="inferred from homology"/>
<dbReference type="STRING" id="623744.A0A553QKS1"/>
<sequence>LRLLLLLSWSPCCSLVAPPAVDESSAASEMTDSVRAFLRNVATVRFLLIPLIGIKDSILGIGTISKLDARIQQKREEQRKRRSSGALAMRRAQSEERKHDGRIFQCCAWNGGVFWLSLFLFYRVFIPLLQSLTARIIGDPSLHGNVWSWLEFILTSVFSALWVLPLFVLSKIVNAIWFQVSGRKAQPFPSVSKIIADMLFNLLLQALFLIQGWIVSLFPIDAIGQLVSLLHMSLLYSLYCFEYRWFNHGIEMHQRLSNIERNWPYYFGFGLPMALLTALPSSYIISGCLFSILFPLFIISANEAKTPVKLYHFQLRLFSLVVLISNKLFHKTVHLQGSLTPSPSSEKLGSSPHVSPTRQRPLPPH</sequence>
<dbReference type="GO" id="GO:0016236">
    <property type="term" value="P:macroautophagy"/>
    <property type="evidence" value="ECO:0007669"/>
    <property type="project" value="TreeGrafter"/>
</dbReference>
<feature type="transmembrane region" description="Helical" evidence="7">
    <location>
        <begin position="107"/>
        <end position="126"/>
    </location>
</feature>
<dbReference type="GO" id="GO:0016020">
    <property type="term" value="C:membrane"/>
    <property type="evidence" value="ECO:0007669"/>
    <property type="project" value="UniProtKB-SubCell"/>
</dbReference>
<evidence type="ECO:0000256" key="7">
    <source>
        <dbReference type="SAM" id="Phobius"/>
    </source>
</evidence>
<comment type="caution">
    <text evidence="9">The sequence shown here is derived from an EMBL/GenBank/DDBJ whole genome shotgun (WGS) entry which is preliminary data.</text>
</comment>
<organism evidence="9 10">
    <name type="scientific">Danionella cerebrum</name>
    <dbReference type="NCBI Taxonomy" id="2873325"/>
    <lineage>
        <taxon>Eukaryota</taxon>
        <taxon>Metazoa</taxon>
        <taxon>Chordata</taxon>
        <taxon>Craniata</taxon>
        <taxon>Vertebrata</taxon>
        <taxon>Euteleostomi</taxon>
        <taxon>Actinopterygii</taxon>
        <taxon>Neopterygii</taxon>
        <taxon>Teleostei</taxon>
        <taxon>Ostariophysi</taxon>
        <taxon>Cypriniformes</taxon>
        <taxon>Danionidae</taxon>
        <taxon>Danioninae</taxon>
        <taxon>Danionella</taxon>
    </lineage>
</organism>
<feature type="transmembrane region" description="Helical" evidence="7">
    <location>
        <begin position="226"/>
        <end position="246"/>
    </location>
</feature>
<reference evidence="9 10" key="1">
    <citation type="journal article" date="2019" name="Sci. Data">
        <title>Hybrid genome assembly and annotation of Danionella translucida.</title>
        <authorList>
            <person name="Kadobianskyi M."/>
            <person name="Schulze L."/>
            <person name="Schuelke M."/>
            <person name="Judkewitz B."/>
        </authorList>
    </citation>
    <scope>NUCLEOTIDE SEQUENCE [LARGE SCALE GENOMIC DNA]</scope>
    <source>
        <strain evidence="9 10">Bolton</strain>
    </source>
</reference>
<feature type="transmembrane region" description="Helical" evidence="7">
    <location>
        <begin position="194"/>
        <end position="214"/>
    </location>
</feature>
<evidence type="ECO:0000256" key="8">
    <source>
        <dbReference type="SAM" id="SignalP"/>
    </source>
</evidence>
<keyword evidence="3 7" id="KW-0812">Transmembrane</keyword>
<dbReference type="OrthoDB" id="266518at2759"/>
<feature type="transmembrane region" description="Helical" evidence="7">
    <location>
        <begin position="42"/>
        <end position="65"/>
    </location>
</feature>
<evidence type="ECO:0000256" key="3">
    <source>
        <dbReference type="ARBA" id="ARBA00022692"/>
    </source>
</evidence>
<protein>
    <recommendedName>
        <fullName evidence="11">Etoposide-induced protein 2.4 homolog</fullName>
    </recommendedName>
</protein>
<evidence type="ECO:0000256" key="2">
    <source>
        <dbReference type="ARBA" id="ARBA00010970"/>
    </source>
</evidence>
<comment type="subcellular location">
    <subcellularLocation>
        <location evidence="1">Membrane</location>
        <topology evidence="1">Multi-pass membrane protein</topology>
    </subcellularLocation>
</comment>
<dbReference type="AlphaFoldDB" id="A0A553QKS1"/>
<name>A0A553QKS1_9TELE</name>
<feature type="compositionally biased region" description="Polar residues" evidence="6">
    <location>
        <begin position="337"/>
        <end position="358"/>
    </location>
</feature>
<keyword evidence="4 7" id="KW-1133">Transmembrane helix</keyword>
<evidence type="ECO:0000256" key="6">
    <source>
        <dbReference type="SAM" id="MobiDB-lite"/>
    </source>
</evidence>
<dbReference type="PANTHER" id="PTHR21389:SF0">
    <property type="entry name" value="ETOPOSIDE-INDUCED PROTEIN 2.4 HOMOLOG"/>
    <property type="match status" value="1"/>
</dbReference>
<feature type="non-terminal residue" evidence="9">
    <location>
        <position position="1"/>
    </location>
</feature>
<feature type="transmembrane region" description="Helical" evidence="7">
    <location>
        <begin position="266"/>
        <end position="299"/>
    </location>
</feature>
<evidence type="ECO:0008006" key="11">
    <source>
        <dbReference type="Google" id="ProtNLM"/>
    </source>
</evidence>
<keyword evidence="10" id="KW-1185">Reference proteome</keyword>